<protein>
    <submittedName>
        <fullName evidence="3">Amidohydrolase family protein</fullName>
    </submittedName>
</protein>
<reference evidence="3 4" key="1">
    <citation type="submission" date="2020-02" db="EMBL/GenBank/DDBJ databases">
        <authorList>
            <person name="Zhang X.-Y."/>
        </authorList>
    </citation>
    <scope>NUCLEOTIDE SEQUENCE [LARGE SCALE GENOMIC DNA]</scope>
    <source>
        <strain evidence="3 4">C33</strain>
    </source>
</reference>
<dbReference type="Pfam" id="PF01979">
    <property type="entry name" value="Amidohydro_1"/>
    <property type="match status" value="1"/>
</dbReference>
<dbReference type="InterPro" id="IPR051781">
    <property type="entry name" value="Metallo-dep_Hydrolase"/>
</dbReference>
<dbReference type="InterPro" id="IPR006680">
    <property type="entry name" value="Amidohydro-rel"/>
</dbReference>
<dbReference type="GO" id="GO:0016810">
    <property type="term" value="F:hydrolase activity, acting on carbon-nitrogen (but not peptide) bonds"/>
    <property type="evidence" value="ECO:0007669"/>
    <property type="project" value="InterPro"/>
</dbReference>
<dbReference type="EMBL" id="JAAGSC010000039">
    <property type="protein sequence ID" value="NDY95444.1"/>
    <property type="molecule type" value="Genomic_DNA"/>
</dbReference>
<dbReference type="Gene3D" id="3.20.20.140">
    <property type="entry name" value="Metal-dependent hydrolases"/>
    <property type="match status" value="1"/>
</dbReference>
<organism evidence="3 4">
    <name type="scientific">Wenzhouxiangella limi</name>
    <dbReference type="NCBI Taxonomy" id="2707351"/>
    <lineage>
        <taxon>Bacteria</taxon>
        <taxon>Pseudomonadati</taxon>
        <taxon>Pseudomonadota</taxon>
        <taxon>Gammaproteobacteria</taxon>
        <taxon>Chromatiales</taxon>
        <taxon>Wenzhouxiangellaceae</taxon>
        <taxon>Wenzhouxiangella</taxon>
    </lineage>
</organism>
<dbReference type="RefSeq" id="WP_164210828.1">
    <property type="nucleotide sequence ID" value="NZ_JAAGSC010000039.1"/>
</dbReference>
<evidence type="ECO:0000313" key="4">
    <source>
        <dbReference type="Proteomes" id="UP000484885"/>
    </source>
</evidence>
<feature type="chain" id="PRO_5032791817" evidence="1">
    <location>
        <begin position="23"/>
        <end position="422"/>
    </location>
</feature>
<dbReference type="PANTHER" id="PTHR43135">
    <property type="entry name" value="ALPHA-D-RIBOSE 1-METHYLPHOSPHONATE 5-TRIPHOSPHATE DIPHOSPHATASE"/>
    <property type="match status" value="1"/>
</dbReference>
<feature type="signal peptide" evidence="1">
    <location>
        <begin position="1"/>
        <end position="22"/>
    </location>
</feature>
<keyword evidence="4" id="KW-1185">Reference proteome</keyword>
<name>A0A845UY62_9GAMM</name>
<dbReference type="InterPro" id="IPR011059">
    <property type="entry name" value="Metal-dep_hydrolase_composite"/>
</dbReference>
<sequence>MITEARSLLILFALLLAGPAPADITALVGATVHPVSAEAIENGVVLIEDERIQAVGADLPIPDDAEVIDLAGLHLYPGFVHPATQLGLTEISSVPGSVDTDEMGSINAALRAEVSVNHDSALLPVAVAGGVLNAHIMPGGGLIRGTSAMLRLDGWSWEEMVLQTPTAMHLAFPSGAAGDEDNEDLALIDETLEKARHWHAAEAAAARGEAPRPARNDQLEALGPLLAGEVPLMIHANGIAVIETALDWAEAQQFKRVILSANADVQYAAERLAADGIPVILRGVYNMPVRRWEAYDMAYVAADRLHQAGVLFAIGDSGGGMDVANARNLPFHAGSAAAHGLPKDAALKSVTLWPAEILGAGDQIGSIEPGKQASLFAATGDPLEPMTKIRRVWIDGAEYDLMRDRHRRLYQRYRQHQQAEAR</sequence>
<evidence type="ECO:0000256" key="1">
    <source>
        <dbReference type="SAM" id="SignalP"/>
    </source>
</evidence>
<comment type="caution">
    <text evidence="3">The sequence shown here is derived from an EMBL/GenBank/DDBJ whole genome shotgun (WGS) entry which is preliminary data.</text>
</comment>
<dbReference type="Gene3D" id="2.30.40.10">
    <property type="entry name" value="Urease, subunit C, domain 1"/>
    <property type="match status" value="1"/>
</dbReference>
<gene>
    <name evidence="3" type="ORF">G3I74_06865</name>
</gene>
<dbReference type="Proteomes" id="UP000484885">
    <property type="component" value="Unassembled WGS sequence"/>
</dbReference>
<dbReference type="PANTHER" id="PTHR43135:SF3">
    <property type="entry name" value="ALPHA-D-RIBOSE 1-METHYLPHOSPHONATE 5-TRIPHOSPHATE DIPHOSPHATASE"/>
    <property type="match status" value="1"/>
</dbReference>
<dbReference type="SUPFAM" id="SSF51338">
    <property type="entry name" value="Composite domain of metallo-dependent hydrolases"/>
    <property type="match status" value="1"/>
</dbReference>
<keyword evidence="1" id="KW-0732">Signal</keyword>
<proteinExistence type="predicted"/>
<accession>A0A845UY62</accession>
<dbReference type="InterPro" id="IPR032466">
    <property type="entry name" value="Metal_Hydrolase"/>
</dbReference>
<keyword evidence="3" id="KW-0378">Hydrolase</keyword>
<dbReference type="AlphaFoldDB" id="A0A845UY62"/>
<feature type="domain" description="Amidohydrolase-related" evidence="2">
    <location>
        <begin position="301"/>
        <end position="389"/>
    </location>
</feature>
<evidence type="ECO:0000259" key="2">
    <source>
        <dbReference type="Pfam" id="PF01979"/>
    </source>
</evidence>
<evidence type="ECO:0000313" key="3">
    <source>
        <dbReference type="EMBL" id="NDY95444.1"/>
    </source>
</evidence>
<dbReference type="SUPFAM" id="SSF51556">
    <property type="entry name" value="Metallo-dependent hydrolases"/>
    <property type="match status" value="1"/>
</dbReference>